<dbReference type="InterPro" id="IPR006652">
    <property type="entry name" value="Kelch_1"/>
</dbReference>
<dbReference type="Pfam" id="PF00651">
    <property type="entry name" value="BTB"/>
    <property type="match status" value="1"/>
</dbReference>
<dbReference type="PROSITE" id="PS50097">
    <property type="entry name" value="BTB"/>
    <property type="match status" value="1"/>
</dbReference>
<evidence type="ECO:0000259" key="8">
    <source>
        <dbReference type="PROSITE" id="PS50097"/>
    </source>
</evidence>
<evidence type="ECO:0000256" key="1">
    <source>
        <dbReference type="ARBA" id="ARBA00004906"/>
    </source>
</evidence>
<dbReference type="InterPro" id="IPR017096">
    <property type="entry name" value="BTB-kelch_protein"/>
</dbReference>
<evidence type="ECO:0000256" key="3">
    <source>
        <dbReference type="ARBA" id="ARBA00022441"/>
    </source>
</evidence>
<dbReference type="GO" id="GO:0003779">
    <property type="term" value="F:actin binding"/>
    <property type="evidence" value="ECO:0007669"/>
    <property type="project" value="UniProtKB-KW"/>
</dbReference>
<comment type="function">
    <text evidence="7">Probable substrate-specific adapter of an E3 ubiquitin-protein ligase complex which mediates the ubiquitination and subsequent proteasomal degradation of target proteins. May have a role in synapse differentiation and growth.</text>
</comment>
<dbReference type="AlphaFoldDB" id="A0A8R2NJJ5"/>
<name>A0A8R2NJJ5_ACYPI</name>
<dbReference type="PANTHER" id="PTHR24412:SF441">
    <property type="entry name" value="KELCH-LIKE PROTEIN 28"/>
    <property type="match status" value="1"/>
</dbReference>
<organism evidence="9 10">
    <name type="scientific">Acyrthosiphon pisum</name>
    <name type="common">Pea aphid</name>
    <dbReference type="NCBI Taxonomy" id="7029"/>
    <lineage>
        <taxon>Eukaryota</taxon>
        <taxon>Metazoa</taxon>
        <taxon>Ecdysozoa</taxon>
        <taxon>Arthropoda</taxon>
        <taxon>Hexapoda</taxon>
        <taxon>Insecta</taxon>
        <taxon>Pterygota</taxon>
        <taxon>Neoptera</taxon>
        <taxon>Paraneoptera</taxon>
        <taxon>Hemiptera</taxon>
        <taxon>Sternorrhyncha</taxon>
        <taxon>Aphidomorpha</taxon>
        <taxon>Aphidoidea</taxon>
        <taxon>Aphididae</taxon>
        <taxon>Macrosiphini</taxon>
        <taxon>Acyrthosiphon</taxon>
    </lineage>
</organism>
<evidence type="ECO:0000313" key="10">
    <source>
        <dbReference type="Proteomes" id="UP000007819"/>
    </source>
</evidence>
<dbReference type="Gene3D" id="3.30.710.10">
    <property type="entry name" value="Potassium Channel Kv1.1, Chain A"/>
    <property type="match status" value="1"/>
</dbReference>
<keyword evidence="4" id="KW-0677">Repeat</keyword>
<keyword evidence="10" id="KW-1185">Reference proteome</keyword>
<reference evidence="10" key="1">
    <citation type="submission" date="2010-06" db="EMBL/GenBank/DDBJ databases">
        <authorList>
            <person name="Jiang H."/>
            <person name="Abraham K."/>
            <person name="Ali S."/>
            <person name="Alsbrooks S.L."/>
            <person name="Anim B.N."/>
            <person name="Anosike U.S."/>
            <person name="Attaway T."/>
            <person name="Bandaranaike D.P."/>
            <person name="Battles P.K."/>
            <person name="Bell S.N."/>
            <person name="Bell A.V."/>
            <person name="Beltran B."/>
            <person name="Bickham C."/>
            <person name="Bustamante Y."/>
            <person name="Caleb T."/>
            <person name="Canada A."/>
            <person name="Cardenas V."/>
            <person name="Carter K."/>
            <person name="Chacko J."/>
            <person name="Chandrabose M.N."/>
            <person name="Chavez D."/>
            <person name="Chavez A."/>
            <person name="Chen L."/>
            <person name="Chu H.-S."/>
            <person name="Claassen K.J."/>
            <person name="Cockrell R."/>
            <person name="Collins M."/>
            <person name="Cooper J.A."/>
            <person name="Cree A."/>
            <person name="Curry S.M."/>
            <person name="Da Y."/>
            <person name="Dao M.D."/>
            <person name="Das B."/>
            <person name="Davila M.-L."/>
            <person name="Davy-Carroll L."/>
            <person name="Denson S."/>
            <person name="Dinh H."/>
            <person name="Ebong V.E."/>
            <person name="Edwards J.R."/>
            <person name="Egan A."/>
            <person name="El-Daye J."/>
            <person name="Escobedo L."/>
            <person name="Fernandez S."/>
            <person name="Fernando P.R."/>
            <person name="Flagg N."/>
            <person name="Forbes L.D."/>
            <person name="Fowler R.G."/>
            <person name="Fu Q."/>
            <person name="Gabisi R.A."/>
            <person name="Ganer J."/>
            <person name="Garbino Pronczuk A."/>
            <person name="Garcia R.M."/>
            <person name="Garner T."/>
            <person name="Garrett T.E."/>
            <person name="Gonzalez D.A."/>
            <person name="Hamid H."/>
            <person name="Hawkins E.S."/>
            <person name="Hirani K."/>
            <person name="Hogues M.E."/>
            <person name="Hollins B."/>
            <person name="Hsiao C.-H."/>
            <person name="Jabil R."/>
            <person name="James M.L."/>
            <person name="Jhangiani S.N."/>
            <person name="Johnson B."/>
            <person name="Johnson Q."/>
            <person name="Joshi V."/>
            <person name="Kalu J.B."/>
            <person name="Kam C."/>
            <person name="Kashfia A."/>
            <person name="Keebler J."/>
            <person name="Kisamo H."/>
            <person name="Kovar C.L."/>
            <person name="Lago L.A."/>
            <person name="Lai C.-Y."/>
            <person name="Laidlaw J."/>
            <person name="Lara F."/>
            <person name="Le T.-K."/>
            <person name="Lee S.L."/>
            <person name="Legall F.H."/>
            <person name="Lemon S.J."/>
            <person name="Lewis L.R."/>
            <person name="Li B."/>
            <person name="Liu Y."/>
            <person name="Liu Y.-S."/>
            <person name="Lopez J."/>
            <person name="Lozado R.J."/>
            <person name="Lu J."/>
            <person name="Madu R.C."/>
            <person name="Maheshwari M."/>
            <person name="Maheshwari R."/>
            <person name="Malloy K."/>
            <person name="Martinez E."/>
            <person name="Mathew T."/>
            <person name="Mercado I.C."/>
            <person name="Mercado C."/>
            <person name="Meyer B."/>
            <person name="Montgomery K."/>
            <person name="Morgan M.B."/>
            <person name="Munidasa M."/>
            <person name="Nazareth L.V."/>
            <person name="Nelson J."/>
            <person name="Ng B.M."/>
            <person name="Nguyen N.B."/>
            <person name="Nguyen P.Q."/>
            <person name="Nguyen T."/>
            <person name="Obregon M."/>
            <person name="Okwuonu G.O."/>
            <person name="Onwere C.G."/>
            <person name="Orozco G."/>
            <person name="Parra A."/>
            <person name="Patel S."/>
            <person name="Patil S."/>
            <person name="Perez A."/>
            <person name="Perez Y."/>
            <person name="Pham C."/>
            <person name="Primus E.L."/>
            <person name="Pu L.-L."/>
            <person name="Puazo M."/>
            <person name="Qin X."/>
            <person name="Quiroz J.B."/>
            <person name="Reese J."/>
            <person name="Richards S."/>
            <person name="Rives C.M."/>
            <person name="Robberts R."/>
            <person name="Ruiz S.J."/>
            <person name="Ruiz M.J."/>
            <person name="Santibanez J."/>
            <person name="Schneider B.W."/>
            <person name="Sisson I."/>
            <person name="Smith M."/>
            <person name="Sodergren E."/>
            <person name="Song X.-Z."/>
            <person name="Song B.B."/>
            <person name="Summersgill H."/>
            <person name="Thelus R."/>
            <person name="Thornton R.D."/>
            <person name="Trejos Z.Y."/>
            <person name="Usmani K."/>
            <person name="Vattathil S."/>
            <person name="Villasana D."/>
            <person name="Walker D.L."/>
            <person name="Wang S."/>
            <person name="Wang K."/>
            <person name="White C.S."/>
            <person name="Williams A.C."/>
            <person name="Williamson J."/>
            <person name="Wilson K."/>
            <person name="Woghiren I.O."/>
            <person name="Woodworth J.R."/>
            <person name="Worley K.C."/>
            <person name="Wright R.A."/>
            <person name="Wu W."/>
            <person name="Young L."/>
            <person name="Zhang L."/>
            <person name="Zhang J."/>
            <person name="Zhu Y."/>
            <person name="Muzny D.M."/>
            <person name="Weinstock G."/>
            <person name="Gibbs R.A."/>
        </authorList>
    </citation>
    <scope>NUCLEOTIDE SEQUENCE [LARGE SCALE GENOMIC DNA]</scope>
    <source>
        <strain evidence="10">LSR1</strain>
    </source>
</reference>
<sequence>MVSGDIGHVLRHSNPGINIQFTMQNTRLITEFRRCKPVKSYKKSSFVDIYEVLQSLRNDEVFCDVKLVTEDDNNIIFAHKVVLASASPYFHAMFTKFAERNLDLVVIRDINPTALLLLVKFIYSGQIMITEENVQILFSTSNFLQLEEVFESVIRWVKHELDSRKCVLPQLMKYVRLPLISKNYILDKVVEEPLIKNCFKCKDFINEALNFQILKAEEYCGIPQNIRHKPRYGDKVILVVGGMNTDASKSIEWYDPKTDQWQYGPEMITSPEGAGLALVKDNLVFAVGGFDKDDYESLRSVAVLDVSSESPCWKPMVDMIVKRQYPVVGVIKDYLYAVGGFNNVDGDVYSAEMFDYNTQEWHMISGLPSIRSYFGGAVLNNLLYVVGGCGQSLQDLDTVECYDPSLDTWKPVAKMSVCRSGVGVGVLDGVLYAVGGHDGFNHLSSVEAYRPSTGVWTSITDMHLPRRYAGVVTLDGLLYVVGGYDYSSFLYSTECYNPQTNSWTIVTALMNDERIQSGVVAINRPRHFTTC</sequence>
<dbReference type="Pfam" id="PF01344">
    <property type="entry name" value="Kelch_1"/>
    <property type="match status" value="1"/>
</dbReference>
<evidence type="ECO:0000256" key="6">
    <source>
        <dbReference type="ARBA" id="ARBA00023203"/>
    </source>
</evidence>
<dbReference type="EnsemblMetazoa" id="XM_029485456.1">
    <property type="protein sequence ID" value="XP_029341316.1"/>
    <property type="gene ID" value="LOC100164726"/>
</dbReference>
<protein>
    <recommendedName>
        <fullName evidence="2">Kelch-like protein diablo</fullName>
    </recommendedName>
</protein>
<dbReference type="InterPro" id="IPR015915">
    <property type="entry name" value="Kelch-typ_b-propeller"/>
</dbReference>
<evidence type="ECO:0000256" key="5">
    <source>
        <dbReference type="ARBA" id="ARBA00022786"/>
    </source>
</evidence>
<accession>A0A8R2NJJ5</accession>
<comment type="pathway">
    <text evidence="1">Protein modification; protein ubiquitination.</text>
</comment>
<dbReference type="KEGG" id="api:100164726"/>
<dbReference type="GeneID" id="100164726"/>
<reference evidence="9" key="2">
    <citation type="submission" date="2022-06" db="UniProtKB">
        <authorList>
            <consortium name="EnsemblMetazoa"/>
        </authorList>
    </citation>
    <scope>IDENTIFICATION</scope>
</reference>
<dbReference type="SMART" id="SM00612">
    <property type="entry name" value="Kelch"/>
    <property type="match status" value="6"/>
</dbReference>
<evidence type="ECO:0000313" key="9">
    <source>
        <dbReference type="EnsemblMetazoa" id="XP_029341316.1"/>
    </source>
</evidence>
<feature type="domain" description="BTB" evidence="8">
    <location>
        <begin position="63"/>
        <end position="131"/>
    </location>
</feature>
<dbReference type="SUPFAM" id="SSF54695">
    <property type="entry name" value="POZ domain"/>
    <property type="match status" value="1"/>
</dbReference>
<dbReference type="OrthoDB" id="636773at2759"/>
<dbReference type="PANTHER" id="PTHR24412">
    <property type="entry name" value="KELCH PROTEIN"/>
    <property type="match status" value="1"/>
</dbReference>
<dbReference type="Pfam" id="PF24681">
    <property type="entry name" value="Kelch_KLHDC2_KLHL20_DRC7"/>
    <property type="match status" value="1"/>
</dbReference>
<keyword evidence="3" id="KW-0880">Kelch repeat</keyword>
<evidence type="ECO:0000256" key="7">
    <source>
        <dbReference type="ARBA" id="ARBA00043912"/>
    </source>
</evidence>
<evidence type="ECO:0000256" key="2">
    <source>
        <dbReference type="ARBA" id="ARBA00013699"/>
    </source>
</evidence>
<dbReference type="RefSeq" id="XP_029341316.1">
    <property type="nucleotide sequence ID" value="XM_029485456.1"/>
</dbReference>
<dbReference type="InterPro" id="IPR011333">
    <property type="entry name" value="SKP1/BTB/POZ_sf"/>
</dbReference>
<dbReference type="PIRSF" id="PIRSF037037">
    <property type="entry name" value="Kelch-like_protein_gigaxonin"/>
    <property type="match status" value="1"/>
</dbReference>
<evidence type="ECO:0000256" key="4">
    <source>
        <dbReference type="ARBA" id="ARBA00022737"/>
    </source>
</evidence>
<keyword evidence="5" id="KW-0833">Ubl conjugation pathway</keyword>
<dbReference type="Proteomes" id="UP000007819">
    <property type="component" value="Chromosome X"/>
</dbReference>
<keyword evidence="6" id="KW-0009">Actin-binding</keyword>
<dbReference type="SMART" id="SM00225">
    <property type="entry name" value="BTB"/>
    <property type="match status" value="1"/>
</dbReference>
<dbReference type="Gene3D" id="2.120.10.80">
    <property type="entry name" value="Kelch-type beta propeller"/>
    <property type="match status" value="1"/>
</dbReference>
<dbReference type="InterPro" id="IPR000210">
    <property type="entry name" value="BTB/POZ_dom"/>
</dbReference>
<dbReference type="SUPFAM" id="SSF117281">
    <property type="entry name" value="Kelch motif"/>
    <property type="match status" value="2"/>
</dbReference>
<proteinExistence type="predicted"/>